<evidence type="ECO:0000256" key="7">
    <source>
        <dbReference type="ARBA" id="ARBA00022898"/>
    </source>
</evidence>
<comment type="function">
    <text evidence="9">Involved in the synthesis of meso-diaminopimelate (m-DAP or DL-DAP), required for both lysine and peptidoglycan biosynthesis. Catalyzes the direct conversion of tetrahydrodipicolinate to LL-diaminopimelate.</text>
</comment>
<reference evidence="11 12" key="1">
    <citation type="journal article" date="2011" name="Mol. Biol. Evol.">
        <title>Unity in variety--the pan-genome of the Chlamydiae.</title>
        <authorList>
            <person name="Collingro A."/>
            <person name="Tischler P."/>
            <person name="Weinmaier T."/>
            <person name="Penz T."/>
            <person name="Heinz E."/>
            <person name="Brunham R.C."/>
            <person name="Read T.D."/>
            <person name="Bavoil P.M."/>
            <person name="Sachse K."/>
            <person name="Kahane S."/>
            <person name="Friedman M.G."/>
            <person name="Rattei T."/>
            <person name="Myers G.S."/>
            <person name="Horn M."/>
        </authorList>
    </citation>
    <scope>NUCLEOTIDE SEQUENCE [LARGE SCALE GENOMIC DNA]</scope>
    <source>
        <strain evidence="12">ATCC VR-1471 / Z</strain>
    </source>
</reference>
<feature type="modified residue" description="N6-(pyridoxal phosphate)lysine" evidence="9">
    <location>
        <position position="237"/>
    </location>
</feature>
<comment type="pathway">
    <text evidence="2 9">Amino-acid biosynthesis; L-lysine biosynthesis via DAP pathway; LL-2,6-diaminopimelate from (S)-tetrahydrodipicolinate (aminotransferase route): step 1/1.</text>
</comment>
<dbReference type="InterPro" id="IPR015422">
    <property type="entry name" value="PyrdxlP-dep_Trfase_small"/>
</dbReference>
<comment type="catalytic activity">
    <reaction evidence="8 9">
        <text>(2S,6S)-2,6-diaminopimelate + 2-oxoglutarate = (S)-2,3,4,5-tetrahydrodipicolinate + L-glutamate + H2O + H(+)</text>
        <dbReference type="Rhea" id="RHEA:23988"/>
        <dbReference type="ChEBI" id="CHEBI:15377"/>
        <dbReference type="ChEBI" id="CHEBI:15378"/>
        <dbReference type="ChEBI" id="CHEBI:16810"/>
        <dbReference type="ChEBI" id="CHEBI:16845"/>
        <dbReference type="ChEBI" id="CHEBI:29985"/>
        <dbReference type="ChEBI" id="CHEBI:57609"/>
        <dbReference type="EC" id="2.6.1.83"/>
    </reaction>
</comment>
<dbReference type="InterPro" id="IPR019942">
    <property type="entry name" value="DapL/ALD1"/>
</dbReference>
<protein>
    <recommendedName>
        <fullName evidence="4 9">LL-diaminopimelate aminotransferase</fullName>
        <shortName evidence="9">DAP-AT</shortName>
        <shortName evidence="9">DAP-aminotransferase</shortName>
        <shortName evidence="9">LL-DAP-aminotransferase</shortName>
        <ecNumber evidence="3 9">2.6.1.83</ecNumber>
    </recommendedName>
</protein>
<evidence type="ECO:0000256" key="6">
    <source>
        <dbReference type="ARBA" id="ARBA00022679"/>
    </source>
</evidence>
<dbReference type="InterPro" id="IPR015424">
    <property type="entry name" value="PyrdxlP-dep_Trfase"/>
</dbReference>
<evidence type="ECO:0000259" key="10">
    <source>
        <dbReference type="Pfam" id="PF00155"/>
    </source>
</evidence>
<dbReference type="FunFam" id="3.40.640.10:FF:000099">
    <property type="entry name" value="LL-diaminopimelate aminotransferase, chloroplastic"/>
    <property type="match status" value="1"/>
</dbReference>
<feature type="binding site" evidence="9">
    <location>
        <position position="276"/>
    </location>
    <ligand>
        <name>pyridoxal 5'-phosphate</name>
        <dbReference type="ChEBI" id="CHEBI:597326"/>
    </ligand>
</feature>
<dbReference type="EMBL" id="FR872582">
    <property type="protein sequence ID" value="CCB88914.1"/>
    <property type="molecule type" value="Genomic_DNA"/>
</dbReference>
<dbReference type="UniPathway" id="UPA00034">
    <property type="reaction ID" value="UER00466"/>
</dbReference>
<feature type="binding site" evidence="9">
    <location>
        <position position="15"/>
    </location>
    <ligand>
        <name>substrate</name>
    </ligand>
</feature>
<dbReference type="HOGENOM" id="CLU_051433_0_0_0"/>
<feature type="binding site" evidence="9">
    <location>
        <position position="245"/>
    </location>
    <ligand>
        <name>pyridoxal 5'-phosphate</name>
        <dbReference type="ChEBI" id="CHEBI:597326"/>
    </ligand>
</feature>
<dbReference type="KEGG" id="sng:SNE_A10370"/>
<keyword evidence="6 9" id="KW-0808">Transferase</keyword>
<dbReference type="Gene3D" id="3.90.1150.10">
    <property type="entry name" value="Aspartate Aminotransferase, domain 1"/>
    <property type="match status" value="1"/>
</dbReference>
<feature type="binding site" evidence="9">
    <location>
        <position position="129"/>
    </location>
    <ligand>
        <name>pyridoxal 5'-phosphate</name>
        <dbReference type="ChEBI" id="CHEBI:597326"/>
    </ligand>
</feature>
<dbReference type="AlphaFoldDB" id="F8L812"/>
<feature type="binding site" evidence="9">
    <location>
        <position position="42"/>
    </location>
    <ligand>
        <name>substrate</name>
    </ligand>
</feature>
<feature type="domain" description="Aminotransferase class I/classII large" evidence="10">
    <location>
        <begin position="36"/>
        <end position="387"/>
    </location>
</feature>
<evidence type="ECO:0000256" key="9">
    <source>
        <dbReference type="HAMAP-Rule" id="MF_01642"/>
    </source>
</evidence>
<keyword evidence="5 9" id="KW-0032">Aminotransferase</keyword>
<evidence type="ECO:0000313" key="12">
    <source>
        <dbReference type="Proteomes" id="UP000000496"/>
    </source>
</evidence>
<feature type="binding site" evidence="9">
    <location>
        <position position="72"/>
    </location>
    <ligand>
        <name>pyridoxal 5'-phosphate</name>
        <dbReference type="ChEBI" id="CHEBI:597326"/>
    </ligand>
</feature>
<sequence>MVKRRPAFQKLSESYLFPEIHRRKNLFLEKNPTANLISLGIGDTVKPLPPYIAGKMERAAASLATSEGYHGYGKEQGLDALRIKICDRFYPDHIDPSEVFISDGAKCDIGRLQMLFGGQVKVAVQDPAYPVYLEGSILQGVDMVTFMPCLPENNFFPDLSALSPHDLIYVCHPNNPTGCAYTHEQLTQLVDYALEHRAIILFDVAYVSFITDPSLPKSIYEIPQAEKVAIEVGSFSKMAGFSGVRLGWTVVPKALEFDEGYPVWKDWMRLNTTIYNGTSFVVQQAGLATLDEEGWREIQAILDIYRANAQKLLTAFQQLGYTVYGGENAPYLWVDFPGRDSWDVFQEFLEKKNLIVTPGNGFGPSGERFIRLSAFAHEEQIDAAINVLQSGGVS</sequence>
<comment type="similarity">
    <text evidence="9">Belongs to the class-I pyridoxal-phosphate-dependent aminotransferase family. LL-diaminopimelate aminotransferase subfamily.</text>
</comment>
<dbReference type="HAMAP" id="MF_01642">
    <property type="entry name" value="DapL_aminotrans_1"/>
    <property type="match status" value="1"/>
</dbReference>
<dbReference type="OrthoDB" id="9813612at2"/>
<dbReference type="CDD" id="cd00609">
    <property type="entry name" value="AAT_like"/>
    <property type="match status" value="1"/>
</dbReference>
<dbReference type="eggNOG" id="COG0436">
    <property type="taxonomic scope" value="Bacteria"/>
</dbReference>
<feature type="binding site" evidence="9">
    <location>
        <position position="371"/>
    </location>
    <ligand>
        <name>substrate</name>
    </ligand>
</feature>
<feature type="binding site" evidence="9">
    <location>
        <begin position="234"/>
        <end position="236"/>
    </location>
    <ligand>
        <name>pyridoxal 5'-phosphate</name>
        <dbReference type="ChEBI" id="CHEBI:597326"/>
    </ligand>
</feature>
<dbReference type="PANTHER" id="PTHR43144">
    <property type="entry name" value="AMINOTRANSFERASE"/>
    <property type="match status" value="1"/>
</dbReference>
<feature type="binding site" evidence="9">
    <location>
        <position position="175"/>
    </location>
    <ligand>
        <name>substrate</name>
    </ligand>
</feature>
<evidence type="ECO:0000256" key="2">
    <source>
        <dbReference type="ARBA" id="ARBA00004982"/>
    </source>
</evidence>
<dbReference type="GO" id="GO:0033362">
    <property type="term" value="P:lysine biosynthetic process via diaminopimelate, diaminopimelate-aminotransferase pathway"/>
    <property type="evidence" value="ECO:0007669"/>
    <property type="project" value="UniProtKB-UniRule"/>
</dbReference>
<feature type="binding site" evidence="9">
    <location>
        <position position="206"/>
    </location>
    <ligand>
        <name>pyridoxal 5'-phosphate</name>
        <dbReference type="ChEBI" id="CHEBI:597326"/>
    </ligand>
</feature>
<dbReference type="InterPro" id="IPR015421">
    <property type="entry name" value="PyrdxlP-dep_Trfase_major"/>
</dbReference>
<evidence type="ECO:0000256" key="4">
    <source>
        <dbReference type="ARBA" id="ARBA00018052"/>
    </source>
</evidence>
<dbReference type="EC" id="2.6.1.83" evidence="3 9"/>
<evidence type="ECO:0000256" key="8">
    <source>
        <dbReference type="ARBA" id="ARBA00051934"/>
    </source>
</evidence>
<evidence type="ECO:0000256" key="3">
    <source>
        <dbReference type="ARBA" id="ARBA00013138"/>
    </source>
</evidence>
<dbReference type="STRING" id="331113.SNE_A10370"/>
<dbReference type="Proteomes" id="UP000000496">
    <property type="component" value="Chromosome gsn.131"/>
</dbReference>
<comment type="subunit">
    <text evidence="9">Homodimer.</text>
</comment>
<keyword evidence="7 9" id="KW-0663">Pyridoxal phosphate</keyword>
<gene>
    <name evidence="9 11" type="primary">dapL</name>
    <name evidence="11" type="ordered locus">SNE_A10370</name>
</gene>
<feature type="binding site" evidence="9">
    <location>
        <position position="175"/>
    </location>
    <ligand>
        <name>pyridoxal 5'-phosphate</name>
        <dbReference type="ChEBI" id="CHEBI:597326"/>
    </ligand>
</feature>
<evidence type="ECO:0000256" key="1">
    <source>
        <dbReference type="ARBA" id="ARBA00001933"/>
    </source>
</evidence>
<organism evidence="11 12">
    <name type="scientific">Simkania negevensis (strain ATCC VR-1471 / DSM 27360 / Z)</name>
    <dbReference type="NCBI Taxonomy" id="331113"/>
    <lineage>
        <taxon>Bacteria</taxon>
        <taxon>Pseudomonadati</taxon>
        <taxon>Chlamydiota</taxon>
        <taxon>Chlamydiia</taxon>
        <taxon>Parachlamydiales</taxon>
        <taxon>Simkaniaceae</taxon>
        <taxon>Simkania</taxon>
    </lineage>
</organism>
<dbReference type="NCBIfam" id="TIGR03542">
    <property type="entry name" value="DAPAT_plant"/>
    <property type="match status" value="1"/>
</dbReference>
<feature type="binding site" evidence="9">
    <location>
        <position position="276"/>
    </location>
    <ligand>
        <name>substrate</name>
    </ligand>
</feature>
<dbReference type="InterPro" id="IPR004839">
    <property type="entry name" value="Aminotransferase_I/II_large"/>
</dbReference>
<feature type="binding site" evidence="9">
    <location>
        <position position="129"/>
    </location>
    <ligand>
        <name>substrate</name>
    </ligand>
</feature>
<feature type="binding site" evidence="9">
    <location>
        <begin position="105"/>
        <end position="106"/>
    </location>
    <ligand>
        <name>pyridoxal 5'-phosphate</name>
        <dbReference type="ChEBI" id="CHEBI:597326"/>
    </ligand>
</feature>
<dbReference type="GO" id="GO:0030170">
    <property type="term" value="F:pyridoxal phosphate binding"/>
    <property type="evidence" value="ECO:0007669"/>
    <property type="project" value="UniProtKB-UniRule"/>
</dbReference>
<dbReference type="SUPFAM" id="SSF53383">
    <property type="entry name" value="PLP-dependent transferases"/>
    <property type="match status" value="1"/>
</dbReference>
<comment type="cofactor">
    <cofactor evidence="1 9">
        <name>pyridoxal 5'-phosphate</name>
        <dbReference type="ChEBI" id="CHEBI:597326"/>
    </cofactor>
</comment>
<dbReference type="Pfam" id="PF00155">
    <property type="entry name" value="Aminotran_1_2"/>
    <property type="match status" value="1"/>
</dbReference>
<evidence type="ECO:0000313" key="11">
    <source>
        <dbReference type="EMBL" id="CCB88914.1"/>
    </source>
</evidence>
<name>F8L812_SIMNZ</name>
<dbReference type="RefSeq" id="WP_013943381.1">
    <property type="nucleotide sequence ID" value="NC_015713.1"/>
</dbReference>
<dbReference type="Gene3D" id="3.40.640.10">
    <property type="entry name" value="Type I PLP-dependent aspartate aminotransferase-like (Major domain)"/>
    <property type="match status" value="1"/>
</dbReference>
<feature type="binding site" evidence="9">
    <location>
        <position position="106"/>
    </location>
    <ligand>
        <name>substrate</name>
    </ligand>
</feature>
<keyword evidence="12" id="KW-1185">Reference proteome</keyword>
<evidence type="ECO:0000256" key="5">
    <source>
        <dbReference type="ARBA" id="ARBA00022576"/>
    </source>
</evidence>
<dbReference type="GO" id="GO:0010285">
    <property type="term" value="F:L,L-diaminopimelate aminotransferase activity"/>
    <property type="evidence" value="ECO:0007669"/>
    <property type="project" value="UniProtKB-UniRule"/>
</dbReference>
<proteinExistence type="inferred from homology"/>
<accession>F8L812</accession>